<dbReference type="PANTHER" id="PTHR11748:SF103">
    <property type="entry name" value="GLYCOLATE OXIDASE SUBUNIT GLCE"/>
    <property type="match status" value="1"/>
</dbReference>
<feature type="compositionally biased region" description="Basic and acidic residues" evidence="3">
    <location>
        <begin position="252"/>
        <end position="270"/>
    </location>
</feature>
<evidence type="ECO:0000256" key="2">
    <source>
        <dbReference type="ARBA" id="ARBA00022827"/>
    </source>
</evidence>
<reference evidence="6" key="1">
    <citation type="submission" date="2023-07" db="EMBL/GenBank/DDBJ databases">
        <title>30 novel species of actinomycetes from the DSMZ collection.</title>
        <authorList>
            <person name="Nouioui I."/>
        </authorList>
    </citation>
    <scope>NUCLEOTIDE SEQUENCE [LARGE SCALE GENOMIC DNA]</scope>
    <source>
        <strain evidence="6">DSM 45834</strain>
    </source>
</reference>
<evidence type="ECO:0000256" key="1">
    <source>
        <dbReference type="ARBA" id="ARBA00022630"/>
    </source>
</evidence>
<dbReference type="SUPFAM" id="SSF56176">
    <property type="entry name" value="FAD-binding/transporter-associated domain-like"/>
    <property type="match status" value="1"/>
</dbReference>
<dbReference type="RefSeq" id="WP_311556967.1">
    <property type="nucleotide sequence ID" value="NZ_JAVREJ010000010.1"/>
</dbReference>
<keyword evidence="2" id="KW-0274">FAD</keyword>
<feature type="compositionally biased region" description="Basic and acidic residues" evidence="3">
    <location>
        <begin position="340"/>
        <end position="349"/>
    </location>
</feature>
<proteinExistence type="predicted"/>
<dbReference type="Gene3D" id="3.30.465.10">
    <property type="match status" value="1"/>
</dbReference>
<evidence type="ECO:0000256" key="3">
    <source>
        <dbReference type="SAM" id="MobiDB-lite"/>
    </source>
</evidence>
<dbReference type="InterPro" id="IPR016169">
    <property type="entry name" value="FAD-bd_PCMH_sub2"/>
</dbReference>
<dbReference type="PANTHER" id="PTHR11748">
    <property type="entry name" value="D-LACTATE DEHYDROGENASE"/>
    <property type="match status" value="1"/>
</dbReference>
<gene>
    <name evidence="5" type="ORF">RM445_15385</name>
</gene>
<organism evidence="5 6">
    <name type="scientific">Pseudonocardia charpentierae</name>
    <dbReference type="NCBI Taxonomy" id="3075545"/>
    <lineage>
        <taxon>Bacteria</taxon>
        <taxon>Bacillati</taxon>
        <taxon>Actinomycetota</taxon>
        <taxon>Actinomycetes</taxon>
        <taxon>Pseudonocardiales</taxon>
        <taxon>Pseudonocardiaceae</taxon>
        <taxon>Pseudonocardia</taxon>
    </lineage>
</organism>
<accession>A0ABU2NAC9</accession>
<dbReference type="InterPro" id="IPR036318">
    <property type="entry name" value="FAD-bd_PCMH-like_sf"/>
</dbReference>
<sequence length="470" mass="47270">MTATLINPTDLRGVRDAVLDSAGPLAVTGAGTAANWAGALGPTDAVLDLRALNGVITHNPGDMTVSVRAGTPLRDLNAELAGHGQHVALDAARVADGATVGGLLATSDAGPGALVHGSLRDLVIGVTLVLADGTVARSGGHVIKNVAGYDLAKLVHGAYGTLAVVAEVVLRLHPLPHAVATLVLPCPLEEAAEHAARILGGPYEPAALEWVSDPDALLVRIEGTEAALPDRVERLRELLGPAATVAAVSPADGRDSRRKPPDDGAARQDLDDAPAGTDAGAGSAPDATAPDVSAASGVAADPAGPGTTEAGRLALSRNEGDEQPPARSSATPTDDEGPPIDDRLANPWDRHARLTRGTLDDAVLRIGVRPSRLPGVLAALDARSVTAGLGTGVATVALPADPAVVAAAHTTVHAAGGTSVLRSRPVGFDAAAWGPPPSAIALLRAVKNELDPHGRFGPGRLAPWLTEGAP</sequence>
<feature type="compositionally biased region" description="Low complexity" evidence="3">
    <location>
        <begin position="273"/>
        <end position="291"/>
    </location>
</feature>
<dbReference type="Pfam" id="PF01565">
    <property type="entry name" value="FAD_binding_4"/>
    <property type="match status" value="1"/>
</dbReference>
<evidence type="ECO:0000259" key="4">
    <source>
        <dbReference type="PROSITE" id="PS51387"/>
    </source>
</evidence>
<dbReference type="SUPFAM" id="SSF55103">
    <property type="entry name" value="FAD-linked oxidases, C-terminal domain"/>
    <property type="match status" value="1"/>
</dbReference>
<keyword evidence="1" id="KW-0285">Flavoprotein</keyword>
<dbReference type="InterPro" id="IPR016166">
    <property type="entry name" value="FAD-bd_PCMH"/>
</dbReference>
<dbReference type="InterPro" id="IPR006094">
    <property type="entry name" value="Oxid_FAD_bind_N"/>
</dbReference>
<feature type="domain" description="FAD-binding PCMH-type" evidence="4">
    <location>
        <begin position="1"/>
        <end position="175"/>
    </location>
</feature>
<dbReference type="PROSITE" id="PS51387">
    <property type="entry name" value="FAD_PCMH"/>
    <property type="match status" value="1"/>
</dbReference>
<keyword evidence="6" id="KW-1185">Reference proteome</keyword>
<dbReference type="Proteomes" id="UP001183202">
    <property type="component" value="Unassembled WGS sequence"/>
</dbReference>
<evidence type="ECO:0000313" key="6">
    <source>
        <dbReference type="Proteomes" id="UP001183202"/>
    </source>
</evidence>
<dbReference type="EMBL" id="JAVREJ010000010">
    <property type="protein sequence ID" value="MDT0350913.1"/>
    <property type="molecule type" value="Genomic_DNA"/>
</dbReference>
<name>A0ABU2NAC9_9PSEU</name>
<protein>
    <submittedName>
        <fullName evidence="5">FAD-binding protein</fullName>
    </submittedName>
</protein>
<comment type="caution">
    <text evidence="5">The sequence shown here is derived from an EMBL/GenBank/DDBJ whole genome shotgun (WGS) entry which is preliminary data.</text>
</comment>
<feature type="region of interest" description="Disordered" evidence="3">
    <location>
        <begin position="246"/>
        <end position="349"/>
    </location>
</feature>
<evidence type="ECO:0000313" key="5">
    <source>
        <dbReference type="EMBL" id="MDT0350913.1"/>
    </source>
</evidence>
<dbReference type="InterPro" id="IPR016164">
    <property type="entry name" value="FAD-linked_Oxase-like_C"/>
</dbReference>